<feature type="region of interest" description="Disordered" evidence="1">
    <location>
        <begin position="171"/>
        <end position="213"/>
    </location>
</feature>
<evidence type="ECO:0000256" key="1">
    <source>
        <dbReference type="SAM" id="MobiDB-lite"/>
    </source>
</evidence>
<protein>
    <submittedName>
        <fullName evidence="4">Uncharacterized protein</fullName>
    </submittedName>
</protein>
<feature type="chain" id="PRO_5045632586" evidence="3">
    <location>
        <begin position="18"/>
        <end position="678"/>
    </location>
</feature>
<feature type="region of interest" description="Disordered" evidence="1">
    <location>
        <begin position="630"/>
        <end position="658"/>
    </location>
</feature>
<dbReference type="EMBL" id="OZ037945">
    <property type="protein sequence ID" value="CAL1702554.1"/>
    <property type="molecule type" value="Genomic_DNA"/>
</dbReference>
<feature type="signal peptide" evidence="3">
    <location>
        <begin position="1"/>
        <end position="17"/>
    </location>
</feature>
<feature type="transmembrane region" description="Helical" evidence="2">
    <location>
        <begin position="131"/>
        <end position="153"/>
    </location>
</feature>
<organism evidence="4 5">
    <name type="scientific">Somion occarium</name>
    <dbReference type="NCBI Taxonomy" id="3059160"/>
    <lineage>
        <taxon>Eukaryota</taxon>
        <taxon>Fungi</taxon>
        <taxon>Dikarya</taxon>
        <taxon>Basidiomycota</taxon>
        <taxon>Agaricomycotina</taxon>
        <taxon>Agaricomycetes</taxon>
        <taxon>Polyporales</taxon>
        <taxon>Cerrenaceae</taxon>
        <taxon>Somion</taxon>
    </lineage>
</organism>
<evidence type="ECO:0000313" key="5">
    <source>
        <dbReference type="Proteomes" id="UP001497453"/>
    </source>
</evidence>
<name>A0ABP1D6J6_9APHY</name>
<sequence>MLRSLLISLLSISSVLGDTADTTAQLRRLDAREIDIIPTDFDWYPTTPTSTFPLAEATSVVAIPSMAAAVTGGGTDATQDMPDLSPILPTPPFDDPNASTTSSLIRITALPPAATSTRRDLRPVRKSFNTLYLAPLFAVLGVALGAICAWIFLHCRSRRHGGRRYSNSFEPGPEYRMPSSQGETRHAPVRPYRPPEATPTARHARRASRASVAAERGIVNESAGGWFTRMLSLRRTATTHTNTASAHDTELSLIHATQGNESYSHYDEYDPFLEVPSATRGTSEGSSTLANAAPMRSRSLLTTSFLSPGSLGDEDSWEEVPYDTLRHKSIRRGILDRLKNGTMYRNGHKREDSDHLVEALRASGGPYSPLAHDSPTRDRTRASSTTAVPVEISQERSGPGFRIVEDTEAGLGSYENAGWKWSLPWTSSQNRLPTEDKFTALPSRRSIAEKRKSPSPSPVKSRSRPSGVVAVSASAARPTGAPRIDTSVLPSSPPLLVSSPLETALFFGPITSNIGAGSPTKSPGRSRSRKKSTVTSKAKKRNESHVPDEPSLLPFPSNGTDSPYRHRLTKQSLPPRDMTPVASPVTAAHLMSHSPPFNAKQTRSPDEQFAMQHGALDRVDAILARSWSERELRGEERPSSPTMFGALTVPEHSPLGRNWDQEIHAMGGIEERLGKSRP</sequence>
<evidence type="ECO:0000313" key="4">
    <source>
        <dbReference type="EMBL" id="CAL1702554.1"/>
    </source>
</evidence>
<dbReference type="Proteomes" id="UP001497453">
    <property type="component" value="Chromosome 2"/>
</dbReference>
<keyword evidence="5" id="KW-1185">Reference proteome</keyword>
<feature type="region of interest" description="Disordered" evidence="1">
    <location>
        <begin position="363"/>
        <end position="389"/>
    </location>
</feature>
<keyword evidence="2" id="KW-0472">Membrane</keyword>
<feature type="region of interest" description="Disordered" evidence="1">
    <location>
        <begin position="434"/>
        <end position="493"/>
    </location>
</feature>
<reference evidence="5" key="1">
    <citation type="submission" date="2024-04" db="EMBL/GenBank/DDBJ databases">
        <authorList>
            <person name="Shaw F."/>
            <person name="Minotto A."/>
        </authorList>
    </citation>
    <scope>NUCLEOTIDE SEQUENCE [LARGE SCALE GENOMIC DNA]</scope>
</reference>
<gene>
    <name evidence="4" type="ORF">GFSPODELE1_LOCUS4099</name>
</gene>
<keyword evidence="2" id="KW-1133">Transmembrane helix</keyword>
<accession>A0ABP1D6J6</accession>
<feature type="region of interest" description="Disordered" evidence="1">
    <location>
        <begin position="509"/>
        <end position="578"/>
    </location>
</feature>
<evidence type="ECO:0000256" key="3">
    <source>
        <dbReference type="SAM" id="SignalP"/>
    </source>
</evidence>
<feature type="compositionally biased region" description="Basic residues" evidence="1">
    <location>
        <begin position="524"/>
        <end position="540"/>
    </location>
</feature>
<feature type="compositionally biased region" description="Low complexity" evidence="1">
    <location>
        <begin position="458"/>
        <end position="478"/>
    </location>
</feature>
<keyword evidence="2" id="KW-0812">Transmembrane</keyword>
<keyword evidence="3" id="KW-0732">Signal</keyword>
<proteinExistence type="predicted"/>
<evidence type="ECO:0000256" key="2">
    <source>
        <dbReference type="SAM" id="Phobius"/>
    </source>
</evidence>